<dbReference type="Proteomes" id="UP001244011">
    <property type="component" value="Unassembled WGS sequence"/>
</dbReference>
<dbReference type="InterPro" id="IPR025213">
    <property type="entry name" value="Sim4_Fta2"/>
</dbReference>
<evidence type="ECO:0000313" key="1">
    <source>
        <dbReference type="EMBL" id="KAK1771498.1"/>
    </source>
</evidence>
<proteinExistence type="predicted"/>
<sequence length="353" mass="40535">MFPTYVTPDKLLPMPTVEGPKLQPFDFGGKEDIDFLDPIMIDEEGALTSFVVQASIGGRVYALKLFKFHPFYHWGQWPYGRPIPDGEELYDHWEFFINECRAYGRLKEAGREDLAAKCHGYFFLKEEDEKVLEDKYGLDPSAWDIDDARKDASSKDGQYRPIRVLVKDFVPGDIDFHPRQIPRMLQDLISIQNLGLVVGDMKRDAYVNGVLVDFSHSMTTPHPAITPGMAPGICDRLVAEQAFHNSRGDFQEFDWIIDYWNNNDGLKRGFIWHRALANYRYVGKIRSKDPAKKIPRAHKLDGLVSRCNPRVYDWKASGSVGGVRKPRRCTRWVFWSEQFSDLVVSPPPPPPNP</sequence>
<comment type="caution">
    <text evidence="1">The sequence shown here is derived from an EMBL/GenBank/DDBJ whole genome shotgun (WGS) entry which is preliminary data.</text>
</comment>
<evidence type="ECO:0000313" key="2">
    <source>
        <dbReference type="Proteomes" id="UP001244011"/>
    </source>
</evidence>
<name>A0AAJ0C9P1_9PEZI</name>
<dbReference type="AlphaFoldDB" id="A0AAJ0C9P1"/>
<dbReference type="GeneID" id="85315827"/>
<gene>
    <name evidence="1" type="ORF">QBC33DRAFT_615727</name>
</gene>
<keyword evidence="2" id="KW-1185">Reference proteome</keyword>
<dbReference type="RefSeq" id="XP_060287711.1">
    <property type="nucleotide sequence ID" value="XM_060432640.1"/>
</dbReference>
<accession>A0AAJ0C9P1</accession>
<protein>
    <submittedName>
        <fullName evidence="1">Kinetochore Sim4 complex subunit FTA2-domain-containing protein</fullName>
    </submittedName>
</protein>
<reference evidence="1" key="1">
    <citation type="submission" date="2023-06" db="EMBL/GenBank/DDBJ databases">
        <title>Genome-scale phylogeny and comparative genomics of the fungal order Sordariales.</title>
        <authorList>
            <consortium name="Lawrence Berkeley National Laboratory"/>
            <person name="Hensen N."/>
            <person name="Bonometti L."/>
            <person name="Westerberg I."/>
            <person name="Brannstrom I.O."/>
            <person name="Guillou S."/>
            <person name="Cros-Aarteil S."/>
            <person name="Calhoun S."/>
            <person name="Haridas S."/>
            <person name="Kuo A."/>
            <person name="Mondo S."/>
            <person name="Pangilinan J."/>
            <person name="Riley R."/>
            <person name="Labutti K."/>
            <person name="Andreopoulos B."/>
            <person name="Lipzen A."/>
            <person name="Chen C."/>
            <person name="Yanf M."/>
            <person name="Daum C."/>
            <person name="Ng V."/>
            <person name="Clum A."/>
            <person name="Steindorff A."/>
            <person name="Ohm R."/>
            <person name="Martin F."/>
            <person name="Silar P."/>
            <person name="Natvig D."/>
            <person name="Lalanne C."/>
            <person name="Gautier V."/>
            <person name="Ament-Velasquez S.L."/>
            <person name="Kruys A."/>
            <person name="Hutchinson M.I."/>
            <person name="Powell A.J."/>
            <person name="Barry K."/>
            <person name="Miller A.N."/>
            <person name="Grigoriev I.V."/>
            <person name="Debuchy R."/>
            <person name="Gladieux P."/>
            <person name="Thoren M.H."/>
            <person name="Johannesson H."/>
        </authorList>
    </citation>
    <scope>NUCLEOTIDE SEQUENCE</scope>
    <source>
        <strain evidence="1">8032-3</strain>
    </source>
</reference>
<dbReference type="EMBL" id="MU838998">
    <property type="protein sequence ID" value="KAK1771498.1"/>
    <property type="molecule type" value="Genomic_DNA"/>
</dbReference>
<dbReference type="Pfam" id="PF13095">
    <property type="entry name" value="FTA2"/>
    <property type="match status" value="1"/>
</dbReference>
<organism evidence="1 2">
    <name type="scientific">Phialemonium atrogriseum</name>
    <dbReference type="NCBI Taxonomy" id="1093897"/>
    <lineage>
        <taxon>Eukaryota</taxon>
        <taxon>Fungi</taxon>
        <taxon>Dikarya</taxon>
        <taxon>Ascomycota</taxon>
        <taxon>Pezizomycotina</taxon>
        <taxon>Sordariomycetes</taxon>
        <taxon>Sordariomycetidae</taxon>
        <taxon>Cephalothecales</taxon>
        <taxon>Cephalothecaceae</taxon>
        <taxon>Phialemonium</taxon>
    </lineage>
</organism>